<feature type="domain" description="FecR N-terminal" evidence="2">
    <location>
        <begin position="15"/>
        <end position="52"/>
    </location>
</feature>
<accession>A0A7C1W6S3</accession>
<name>A0A7C1W6S3_9GAMM</name>
<dbReference type="PIRSF" id="PIRSF018266">
    <property type="entry name" value="FecR"/>
    <property type="match status" value="1"/>
</dbReference>
<dbReference type="Proteomes" id="UP000886384">
    <property type="component" value="Unassembled WGS sequence"/>
</dbReference>
<evidence type="ECO:0000313" key="3">
    <source>
        <dbReference type="EMBL" id="HEC75096.1"/>
    </source>
</evidence>
<dbReference type="PANTHER" id="PTHR30273">
    <property type="entry name" value="PERIPLASMIC SIGNAL SENSOR AND SIGMA FACTOR ACTIVATOR FECR-RELATED"/>
    <property type="match status" value="1"/>
</dbReference>
<comment type="caution">
    <text evidence="3">The sequence shown here is derived from an EMBL/GenBank/DDBJ whole genome shotgun (WGS) entry which is preliminary data.</text>
</comment>
<dbReference type="AlphaFoldDB" id="A0A7C1W6S3"/>
<gene>
    <name evidence="3" type="ORF">ENI26_12120</name>
</gene>
<dbReference type="Gene3D" id="2.60.120.1440">
    <property type="match status" value="1"/>
</dbReference>
<dbReference type="EMBL" id="DRHY01000277">
    <property type="protein sequence ID" value="HEC75096.1"/>
    <property type="molecule type" value="Genomic_DNA"/>
</dbReference>
<organism evidence="3">
    <name type="scientific">Methylophaga aminisulfidivorans</name>
    <dbReference type="NCBI Taxonomy" id="230105"/>
    <lineage>
        <taxon>Bacteria</taxon>
        <taxon>Pseudomonadati</taxon>
        <taxon>Pseudomonadota</taxon>
        <taxon>Gammaproteobacteria</taxon>
        <taxon>Thiotrichales</taxon>
        <taxon>Piscirickettsiaceae</taxon>
        <taxon>Methylophaga</taxon>
    </lineage>
</organism>
<dbReference type="Pfam" id="PF16220">
    <property type="entry name" value="DUF4880"/>
    <property type="match status" value="1"/>
</dbReference>
<evidence type="ECO:0000259" key="2">
    <source>
        <dbReference type="Pfam" id="PF16220"/>
    </source>
</evidence>
<dbReference type="InterPro" id="IPR012373">
    <property type="entry name" value="Ferrdict_sens_TM"/>
</dbReference>
<dbReference type="GO" id="GO:0016989">
    <property type="term" value="F:sigma factor antagonist activity"/>
    <property type="evidence" value="ECO:0007669"/>
    <property type="project" value="TreeGrafter"/>
</dbReference>
<dbReference type="InterPro" id="IPR032623">
    <property type="entry name" value="FecR_N"/>
</dbReference>
<dbReference type="Pfam" id="PF04773">
    <property type="entry name" value="FecR"/>
    <property type="match status" value="1"/>
</dbReference>
<reference evidence="3" key="1">
    <citation type="journal article" date="2020" name="mSystems">
        <title>Genome- and Community-Level Interaction Insights into Carbon Utilization and Element Cycling Functions of Hydrothermarchaeota in Hydrothermal Sediment.</title>
        <authorList>
            <person name="Zhou Z."/>
            <person name="Liu Y."/>
            <person name="Xu W."/>
            <person name="Pan J."/>
            <person name="Luo Z.H."/>
            <person name="Li M."/>
        </authorList>
    </citation>
    <scope>NUCLEOTIDE SEQUENCE [LARGE SCALE GENOMIC DNA]</scope>
    <source>
        <strain evidence="3">HyVt-380</strain>
    </source>
</reference>
<dbReference type="InterPro" id="IPR006860">
    <property type="entry name" value="FecR"/>
</dbReference>
<feature type="domain" description="FecR protein" evidence="1">
    <location>
        <begin position="112"/>
        <end position="206"/>
    </location>
</feature>
<dbReference type="PANTHER" id="PTHR30273:SF2">
    <property type="entry name" value="PROTEIN FECR"/>
    <property type="match status" value="1"/>
</dbReference>
<sequence>MSHSATPTRKTIELASAWMARLWSESVTDEDRDACKHWRQQDPEHEQAWQALVTMAERFDTLPEHASNSALLTQIHQQGRRQFLQWLGIFVSSAGLGYGINKTDLIQQTLADYSTSVGETRTIQLADGSELKLNTNTAIDVIFNGKDRLIKLHQGELFITTGHAASFRGQPFQVATRQGVIEALGTRFNVLQQEDITTVGVIEDTVLVHTQHQRIPLQAGQQLRFSDKHIDSTLALEPSKTSWIQRKLVAEQMKLSQFLTELSRYRRGILRCDEAVADLRISGVFPLDNTDKAIQQMAQALPVTLHTRTRYWLTVVANKE</sequence>
<evidence type="ECO:0000259" key="1">
    <source>
        <dbReference type="Pfam" id="PF04773"/>
    </source>
</evidence>
<proteinExistence type="predicted"/>
<protein>
    <submittedName>
        <fullName evidence="3">DUF4880 domain-containing protein</fullName>
    </submittedName>
</protein>